<evidence type="ECO:0000313" key="3">
    <source>
        <dbReference type="Proteomes" id="UP001266305"/>
    </source>
</evidence>
<protein>
    <submittedName>
        <fullName evidence="2">Uncharacterized protein</fullName>
    </submittedName>
</protein>
<feature type="non-terminal residue" evidence="2">
    <location>
        <position position="62"/>
    </location>
</feature>
<sequence length="62" mass="6239">MPTASHKSVPQCEHDKALVATGCCSSSQPSGMDGGGRNGRYQSQPLAMATAGVGTGVHPTQP</sequence>
<name>A0ABQ9T8J6_SAGOE</name>
<proteinExistence type="predicted"/>
<organism evidence="2 3">
    <name type="scientific">Saguinus oedipus</name>
    <name type="common">Cotton-top tamarin</name>
    <name type="synonym">Oedipomidas oedipus</name>
    <dbReference type="NCBI Taxonomy" id="9490"/>
    <lineage>
        <taxon>Eukaryota</taxon>
        <taxon>Metazoa</taxon>
        <taxon>Chordata</taxon>
        <taxon>Craniata</taxon>
        <taxon>Vertebrata</taxon>
        <taxon>Euteleostomi</taxon>
        <taxon>Mammalia</taxon>
        <taxon>Eutheria</taxon>
        <taxon>Euarchontoglires</taxon>
        <taxon>Primates</taxon>
        <taxon>Haplorrhini</taxon>
        <taxon>Platyrrhini</taxon>
        <taxon>Cebidae</taxon>
        <taxon>Callitrichinae</taxon>
        <taxon>Saguinus</taxon>
    </lineage>
</organism>
<evidence type="ECO:0000256" key="1">
    <source>
        <dbReference type="SAM" id="MobiDB-lite"/>
    </source>
</evidence>
<keyword evidence="3" id="KW-1185">Reference proteome</keyword>
<accession>A0ABQ9T8J6</accession>
<comment type="caution">
    <text evidence="2">The sequence shown here is derived from an EMBL/GenBank/DDBJ whole genome shotgun (WGS) entry which is preliminary data.</text>
</comment>
<dbReference type="EMBL" id="JASSZA010000411">
    <property type="protein sequence ID" value="KAK2081021.1"/>
    <property type="molecule type" value="Genomic_DNA"/>
</dbReference>
<gene>
    <name evidence="2" type="ORF">P7K49_040136</name>
</gene>
<feature type="region of interest" description="Disordered" evidence="1">
    <location>
        <begin position="22"/>
        <end position="62"/>
    </location>
</feature>
<reference evidence="2 3" key="1">
    <citation type="submission" date="2023-05" db="EMBL/GenBank/DDBJ databases">
        <title>B98-5 Cell Line De Novo Hybrid Assembly: An Optical Mapping Approach.</title>
        <authorList>
            <person name="Kananen K."/>
            <person name="Auerbach J.A."/>
            <person name="Kautto E."/>
            <person name="Blachly J.S."/>
        </authorList>
    </citation>
    <scope>NUCLEOTIDE SEQUENCE [LARGE SCALE GENOMIC DNA]</scope>
    <source>
        <strain evidence="2">B95-8</strain>
        <tissue evidence="2">Cell line</tissue>
    </source>
</reference>
<dbReference type="Proteomes" id="UP001266305">
    <property type="component" value="Unassembled WGS sequence"/>
</dbReference>
<evidence type="ECO:0000313" key="2">
    <source>
        <dbReference type="EMBL" id="KAK2081021.1"/>
    </source>
</evidence>